<dbReference type="EMBL" id="VIEB01000705">
    <property type="protein sequence ID" value="TQD82844.1"/>
    <property type="molecule type" value="Genomic_DNA"/>
</dbReference>
<evidence type="ECO:0000313" key="3">
    <source>
        <dbReference type="Proteomes" id="UP000315295"/>
    </source>
</evidence>
<feature type="chain" id="PRO_5022162017" evidence="1">
    <location>
        <begin position="20"/>
        <end position="202"/>
    </location>
</feature>
<dbReference type="Proteomes" id="UP000315295">
    <property type="component" value="Unassembled WGS sequence"/>
</dbReference>
<reference evidence="2 3" key="1">
    <citation type="journal article" date="2019" name="G3 (Bethesda)">
        <title>Sequencing of a Wild Apple (Malus baccata) Genome Unravels the Differences Between Cultivated and Wild Apple Species Regarding Disease Resistance and Cold Tolerance.</title>
        <authorList>
            <person name="Chen X."/>
        </authorList>
    </citation>
    <scope>NUCLEOTIDE SEQUENCE [LARGE SCALE GENOMIC DNA]</scope>
    <source>
        <strain evidence="3">cv. Shandingzi</strain>
        <tissue evidence="2">Leaves</tissue>
    </source>
</reference>
<evidence type="ECO:0000256" key="1">
    <source>
        <dbReference type="SAM" id="SignalP"/>
    </source>
</evidence>
<evidence type="ECO:0000313" key="2">
    <source>
        <dbReference type="EMBL" id="TQD82844.1"/>
    </source>
</evidence>
<keyword evidence="3" id="KW-1185">Reference proteome</keyword>
<protein>
    <submittedName>
        <fullName evidence="2">Uncharacterized protein</fullName>
    </submittedName>
</protein>
<dbReference type="AlphaFoldDB" id="A0A540L8P1"/>
<gene>
    <name evidence="2" type="ORF">C1H46_031591</name>
</gene>
<name>A0A540L8P1_MALBA</name>
<organism evidence="2 3">
    <name type="scientific">Malus baccata</name>
    <name type="common">Siberian crab apple</name>
    <name type="synonym">Pyrus baccata</name>
    <dbReference type="NCBI Taxonomy" id="106549"/>
    <lineage>
        <taxon>Eukaryota</taxon>
        <taxon>Viridiplantae</taxon>
        <taxon>Streptophyta</taxon>
        <taxon>Embryophyta</taxon>
        <taxon>Tracheophyta</taxon>
        <taxon>Spermatophyta</taxon>
        <taxon>Magnoliopsida</taxon>
        <taxon>eudicotyledons</taxon>
        <taxon>Gunneridae</taxon>
        <taxon>Pentapetalae</taxon>
        <taxon>rosids</taxon>
        <taxon>fabids</taxon>
        <taxon>Rosales</taxon>
        <taxon>Rosaceae</taxon>
        <taxon>Amygdaloideae</taxon>
        <taxon>Maleae</taxon>
        <taxon>Malus</taxon>
    </lineage>
</organism>
<proteinExistence type="predicted"/>
<keyword evidence="1" id="KW-0732">Signal</keyword>
<comment type="caution">
    <text evidence="2">The sequence shown here is derived from an EMBL/GenBank/DDBJ whole genome shotgun (WGS) entry which is preliminary data.</text>
</comment>
<sequence>MSFRLWAAAWGGLITSRCAILCFFQKMDDVIHSCALRFGLTEEEECEMVVHDDSRVSPYGSWLQVEIKRTTRRNLQGRCFGLGDDDLFMEFDDDKPLANGPSSSSSATRVPNTSGFVNSTYSCGPPTLVHVADPTLPGEAWEEPNVIVAPNGPSHLGPSICHDKKVVASIGLSSFVNLDSFNLAGPTFSHYYLCISLPLLWA</sequence>
<accession>A0A540L8P1</accession>
<feature type="signal peptide" evidence="1">
    <location>
        <begin position="1"/>
        <end position="19"/>
    </location>
</feature>